<evidence type="ECO:0000313" key="15">
    <source>
        <dbReference type="EnsemblPlants" id="LPERR01G01590.1"/>
    </source>
</evidence>
<evidence type="ECO:0000256" key="9">
    <source>
        <dbReference type="ARBA" id="ARBA00023136"/>
    </source>
</evidence>
<comment type="similarity">
    <text evidence="3">Belongs to the multicopper oxidase family.</text>
</comment>
<evidence type="ECO:0000256" key="8">
    <source>
        <dbReference type="ARBA" id="ARBA00023008"/>
    </source>
</evidence>
<dbReference type="GO" id="GO:0016491">
    <property type="term" value="F:oxidoreductase activity"/>
    <property type="evidence" value="ECO:0007669"/>
    <property type="project" value="UniProtKB-KW"/>
</dbReference>
<dbReference type="Gramene" id="LPERR01G01590.1">
    <property type="protein sequence ID" value="LPERR01G01590.1"/>
    <property type="gene ID" value="LPERR01G01590"/>
</dbReference>
<keyword evidence="10" id="KW-0325">Glycoprotein</keyword>
<keyword evidence="8" id="KW-0186">Copper</keyword>
<dbReference type="Gene3D" id="2.60.40.420">
    <property type="entry name" value="Cupredoxins - blue copper proteins"/>
    <property type="match status" value="3"/>
</dbReference>
<dbReference type="InterPro" id="IPR052152">
    <property type="entry name" value="LPR1/LPR2"/>
</dbReference>
<dbReference type="GO" id="GO:0016036">
    <property type="term" value="P:cellular response to phosphate starvation"/>
    <property type="evidence" value="ECO:0007669"/>
    <property type="project" value="InterPro"/>
</dbReference>
<comment type="function">
    <text evidence="11">Multicopper oxidase that may play a role in the maintenance of inorganic phosphate homeostasis.</text>
</comment>
<evidence type="ECO:0000256" key="5">
    <source>
        <dbReference type="ARBA" id="ARBA00022729"/>
    </source>
</evidence>
<evidence type="ECO:0000256" key="4">
    <source>
        <dbReference type="ARBA" id="ARBA00022723"/>
    </source>
</evidence>
<feature type="domain" description="Plastocyanin-like" evidence="13">
    <location>
        <begin position="288"/>
        <end position="371"/>
    </location>
</feature>
<keyword evidence="7" id="KW-0560">Oxidoreductase</keyword>
<feature type="chain" id="PRO_5002347090" description="Plastocyanin-like domain-containing protein" evidence="12">
    <location>
        <begin position="22"/>
        <end position="617"/>
    </location>
</feature>
<keyword evidence="6" id="KW-0256">Endoplasmic reticulum</keyword>
<dbReference type="InterPro" id="IPR011706">
    <property type="entry name" value="Cu-oxidase_C"/>
</dbReference>
<dbReference type="GO" id="GO:0005789">
    <property type="term" value="C:endoplasmic reticulum membrane"/>
    <property type="evidence" value="ECO:0007669"/>
    <property type="project" value="UniProtKB-SubCell"/>
</dbReference>
<keyword evidence="4" id="KW-0479">Metal-binding</keyword>
<evidence type="ECO:0000256" key="10">
    <source>
        <dbReference type="ARBA" id="ARBA00023180"/>
    </source>
</evidence>
<dbReference type="InterPro" id="IPR008972">
    <property type="entry name" value="Cupredoxin"/>
</dbReference>
<dbReference type="HOGENOM" id="CLU_009100_4_0_1"/>
<evidence type="ECO:0000256" key="6">
    <source>
        <dbReference type="ARBA" id="ARBA00022824"/>
    </source>
</evidence>
<evidence type="ECO:0000259" key="13">
    <source>
        <dbReference type="Pfam" id="PF00394"/>
    </source>
</evidence>
<dbReference type="CDD" id="cd13844">
    <property type="entry name" value="CuRO_1_BOD_CotA_like"/>
    <property type="match status" value="1"/>
</dbReference>
<dbReference type="PANTHER" id="PTHR48461:SF1">
    <property type="entry name" value="MULTICOPPER OXIDASE LPR1-LIKE"/>
    <property type="match status" value="1"/>
</dbReference>
<dbReference type="Pfam" id="PF00394">
    <property type="entry name" value="Cu-oxidase"/>
    <property type="match status" value="1"/>
</dbReference>
<dbReference type="PANTHER" id="PTHR48461">
    <property type="entry name" value="MULTICOPPER OXIDASE LPR1-LIKE"/>
    <property type="match status" value="1"/>
</dbReference>
<dbReference type="SUPFAM" id="SSF49503">
    <property type="entry name" value="Cupredoxins"/>
    <property type="match status" value="3"/>
</dbReference>
<evidence type="ECO:0000256" key="7">
    <source>
        <dbReference type="ARBA" id="ARBA00023002"/>
    </source>
</evidence>
<accession>A0A0D9UWA8</accession>
<reference evidence="16" key="2">
    <citation type="submission" date="2013-12" db="EMBL/GenBank/DDBJ databases">
        <authorList>
            <person name="Yu Y."/>
            <person name="Lee S."/>
            <person name="de Baynast K."/>
            <person name="Wissotski M."/>
            <person name="Liu L."/>
            <person name="Talag J."/>
            <person name="Goicoechea J."/>
            <person name="Angelova A."/>
            <person name="Jetty R."/>
            <person name="Kudrna D."/>
            <person name="Golser W."/>
            <person name="Rivera L."/>
            <person name="Zhang J."/>
            <person name="Wing R."/>
        </authorList>
    </citation>
    <scope>NUCLEOTIDE SEQUENCE</scope>
</reference>
<feature type="signal peptide" evidence="12">
    <location>
        <begin position="1"/>
        <end position="21"/>
    </location>
</feature>
<dbReference type="GO" id="GO:0005507">
    <property type="term" value="F:copper ion binding"/>
    <property type="evidence" value="ECO:0007669"/>
    <property type="project" value="InterPro"/>
</dbReference>
<comment type="subcellular location">
    <subcellularLocation>
        <location evidence="2">Endoplasmic reticulum membrane</location>
        <topology evidence="2">Peripheral membrane protein</topology>
    </subcellularLocation>
</comment>
<reference evidence="15" key="3">
    <citation type="submission" date="2015-04" db="UniProtKB">
        <authorList>
            <consortium name="EnsemblPlants"/>
        </authorList>
    </citation>
    <scope>IDENTIFICATION</scope>
</reference>
<dbReference type="InterPro" id="IPR001117">
    <property type="entry name" value="Cu-oxidase_2nd"/>
</dbReference>
<dbReference type="CDD" id="cd13868">
    <property type="entry name" value="CuRO_2_CotA_like"/>
    <property type="match status" value="1"/>
</dbReference>
<evidence type="ECO:0000259" key="14">
    <source>
        <dbReference type="Pfam" id="PF07731"/>
    </source>
</evidence>
<sequence length="617" mass="67637">MQAKVEEKLAVLLLVAGLVAAAAGNRLPPPSPAPPPVTEDTLAKVAGSLEMYVDELPQMPKIYGFSMRYGHPTPIHLTIGMYQKKWKFHRDLPATPVFVYGTSAATATFPGPTIEALQGVPLSVTWENHLPDRHILPWDPTIPTAIPRRHVSGGGGIPTVVHLHGGVHPPQSDGSAFAWFTAGNRDTGPAWPTSPAPYTYPNIQSPGNLWYHDHALGLTRANLLAGLLGAYVIRNPATEAPLGLPAGEVFDRVLILADRSFNSDGSIYMNSTGDVPRVHPQWQPEYFGDAVTVNGKAWPFLAVARRRYRFRIINASNARFFNLSIVSSNGGGLIPFHVIGSDANYLSSPVTTTHLLVSVAESFDVVIDFSKSTTSSPDAELVNTAPYPFPDGDKPNHLNGKVMKFLISPPPATETSTEYSVDDSRIPSKLLEYVAVAEEEASKRRYIVMYEYDDDVTGNPTHLYINGKRLEDAATETPEAGKTTTEIWEVINLTPDSHPLHLHLASFTATRVRRLAGVDDFRRCMLKLNDAERCHVGRHVAGGEEVAVAEHEKGWKNVVKIAPGCMTTIVVKFFMVDTGKPYPFDATAEPGYVYHCHILDHEDNAMIRPLKLIKSKD</sequence>
<dbReference type="Proteomes" id="UP000032180">
    <property type="component" value="Chromosome 1"/>
</dbReference>
<evidence type="ECO:0000256" key="12">
    <source>
        <dbReference type="SAM" id="SignalP"/>
    </source>
</evidence>
<dbReference type="PROSITE" id="PS00080">
    <property type="entry name" value="MULTICOPPER_OXIDASE2"/>
    <property type="match status" value="1"/>
</dbReference>
<evidence type="ECO:0000256" key="1">
    <source>
        <dbReference type="ARBA" id="ARBA00001935"/>
    </source>
</evidence>
<evidence type="ECO:0000256" key="11">
    <source>
        <dbReference type="ARBA" id="ARBA00037077"/>
    </source>
</evidence>
<keyword evidence="5 12" id="KW-0732">Signal</keyword>
<dbReference type="InterPro" id="IPR002355">
    <property type="entry name" value="Cu_oxidase_Cu_BS"/>
</dbReference>
<evidence type="ECO:0000313" key="16">
    <source>
        <dbReference type="Proteomes" id="UP000032180"/>
    </source>
</evidence>
<name>A0A0D9UWA8_9ORYZ</name>
<dbReference type="AlphaFoldDB" id="A0A0D9UWA8"/>
<dbReference type="STRING" id="77586.A0A0D9UWA8"/>
<organism evidence="15 16">
    <name type="scientific">Leersia perrieri</name>
    <dbReference type="NCBI Taxonomy" id="77586"/>
    <lineage>
        <taxon>Eukaryota</taxon>
        <taxon>Viridiplantae</taxon>
        <taxon>Streptophyta</taxon>
        <taxon>Embryophyta</taxon>
        <taxon>Tracheophyta</taxon>
        <taxon>Spermatophyta</taxon>
        <taxon>Magnoliopsida</taxon>
        <taxon>Liliopsida</taxon>
        <taxon>Poales</taxon>
        <taxon>Poaceae</taxon>
        <taxon>BOP clade</taxon>
        <taxon>Oryzoideae</taxon>
        <taxon>Oryzeae</taxon>
        <taxon>Oryzinae</taxon>
        <taxon>Leersia</taxon>
    </lineage>
</organism>
<protein>
    <recommendedName>
        <fullName evidence="17">Plastocyanin-like domain-containing protein</fullName>
    </recommendedName>
</protein>
<comment type="cofactor">
    <cofactor evidence="1">
        <name>Cu cation</name>
        <dbReference type="ChEBI" id="CHEBI:23378"/>
    </cofactor>
</comment>
<dbReference type="Pfam" id="PF07731">
    <property type="entry name" value="Cu-oxidase_2"/>
    <property type="match status" value="1"/>
</dbReference>
<keyword evidence="9" id="KW-0472">Membrane</keyword>
<evidence type="ECO:0000256" key="2">
    <source>
        <dbReference type="ARBA" id="ARBA00004406"/>
    </source>
</evidence>
<evidence type="ECO:0000256" key="3">
    <source>
        <dbReference type="ARBA" id="ARBA00010609"/>
    </source>
</evidence>
<evidence type="ECO:0008006" key="17">
    <source>
        <dbReference type="Google" id="ProtNLM"/>
    </source>
</evidence>
<keyword evidence="16" id="KW-1185">Reference proteome</keyword>
<dbReference type="EnsemblPlants" id="LPERR01G01590.1">
    <property type="protein sequence ID" value="LPERR01G01590.1"/>
    <property type="gene ID" value="LPERR01G01590"/>
</dbReference>
<dbReference type="FunFam" id="2.60.40.420:FF:000081">
    <property type="entry name" value="Spore coat protein A"/>
    <property type="match status" value="1"/>
</dbReference>
<feature type="domain" description="Plastocyanin-like" evidence="14">
    <location>
        <begin position="466"/>
        <end position="609"/>
    </location>
</feature>
<dbReference type="eggNOG" id="ENOG502QR4X">
    <property type="taxonomic scope" value="Eukaryota"/>
</dbReference>
<proteinExistence type="inferred from homology"/>
<reference evidence="15 16" key="1">
    <citation type="submission" date="2012-08" db="EMBL/GenBank/DDBJ databases">
        <title>Oryza genome evolution.</title>
        <authorList>
            <person name="Wing R.A."/>
        </authorList>
    </citation>
    <scope>NUCLEOTIDE SEQUENCE</scope>
</reference>